<evidence type="ECO:0000313" key="6">
    <source>
        <dbReference type="Proteomes" id="UP000663832"/>
    </source>
</evidence>
<dbReference type="SUPFAM" id="SSF56112">
    <property type="entry name" value="Protein kinase-like (PK-like)"/>
    <property type="match status" value="1"/>
</dbReference>
<dbReference type="Gene3D" id="1.10.1070.11">
    <property type="entry name" value="Phosphatidylinositol 3-/4-kinase, catalytic domain"/>
    <property type="match status" value="1"/>
</dbReference>
<evidence type="ECO:0000256" key="3">
    <source>
        <dbReference type="SAM" id="MobiDB-lite"/>
    </source>
</evidence>
<evidence type="ECO:0000256" key="2">
    <source>
        <dbReference type="ARBA" id="ARBA00022777"/>
    </source>
</evidence>
<dbReference type="AlphaFoldDB" id="A0A814HQM4"/>
<comment type="caution">
    <text evidence="5">The sequence shown here is derived from an EMBL/GenBank/DDBJ whole genome shotgun (WGS) entry which is preliminary data.</text>
</comment>
<dbReference type="PROSITE" id="PS50290">
    <property type="entry name" value="PI3_4_KINASE_3"/>
    <property type="match status" value="1"/>
</dbReference>
<gene>
    <name evidence="5" type="ORF">QVE165_LOCUS15650</name>
</gene>
<dbReference type="InterPro" id="IPR000403">
    <property type="entry name" value="PI3/4_kinase_cat_dom"/>
</dbReference>
<dbReference type="GO" id="GO:0046854">
    <property type="term" value="P:phosphatidylinositol phosphate biosynthetic process"/>
    <property type="evidence" value="ECO:0007669"/>
    <property type="project" value="InterPro"/>
</dbReference>
<protein>
    <recommendedName>
        <fullName evidence="4">PI3K/PI4K catalytic domain-containing protein</fullName>
    </recommendedName>
</protein>
<keyword evidence="1" id="KW-0808">Transferase</keyword>
<accession>A0A814HQM4</accession>
<feature type="domain" description="PI3K/PI4K catalytic" evidence="4">
    <location>
        <begin position="130"/>
        <end position="411"/>
    </location>
</feature>
<proteinExistence type="predicted"/>
<dbReference type="OrthoDB" id="9979560at2759"/>
<dbReference type="GO" id="GO:0052742">
    <property type="term" value="F:phosphatidylinositol kinase activity"/>
    <property type="evidence" value="ECO:0007669"/>
    <property type="project" value="TreeGrafter"/>
</dbReference>
<dbReference type="GO" id="GO:0005737">
    <property type="term" value="C:cytoplasm"/>
    <property type="evidence" value="ECO:0007669"/>
    <property type="project" value="TreeGrafter"/>
</dbReference>
<keyword evidence="2" id="KW-0418">Kinase</keyword>
<dbReference type="InterPro" id="IPR036940">
    <property type="entry name" value="PI3/4_kinase_cat_sf"/>
</dbReference>
<evidence type="ECO:0000313" key="5">
    <source>
        <dbReference type="EMBL" id="CAF1014531.1"/>
    </source>
</evidence>
<evidence type="ECO:0000256" key="1">
    <source>
        <dbReference type="ARBA" id="ARBA00022679"/>
    </source>
</evidence>
<name>A0A814HQM4_9BILA</name>
<organism evidence="5 6">
    <name type="scientific">Adineta steineri</name>
    <dbReference type="NCBI Taxonomy" id="433720"/>
    <lineage>
        <taxon>Eukaryota</taxon>
        <taxon>Metazoa</taxon>
        <taxon>Spiralia</taxon>
        <taxon>Gnathifera</taxon>
        <taxon>Rotifera</taxon>
        <taxon>Eurotatoria</taxon>
        <taxon>Bdelloidea</taxon>
        <taxon>Adinetida</taxon>
        <taxon>Adinetidae</taxon>
        <taxon>Adineta</taxon>
    </lineage>
</organism>
<keyword evidence="6" id="KW-1185">Reference proteome</keyword>
<evidence type="ECO:0000259" key="4">
    <source>
        <dbReference type="PROSITE" id="PS50290"/>
    </source>
</evidence>
<dbReference type="Gene3D" id="3.30.1010.10">
    <property type="entry name" value="Phosphatidylinositol 3-kinase Catalytic Subunit, Chain A, domain 4"/>
    <property type="match status" value="1"/>
</dbReference>
<dbReference type="GO" id="GO:0048015">
    <property type="term" value="P:phosphatidylinositol-mediated signaling"/>
    <property type="evidence" value="ECO:0007669"/>
    <property type="project" value="TreeGrafter"/>
</dbReference>
<dbReference type="PANTHER" id="PTHR10048">
    <property type="entry name" value="PHOSPHATIDYLINOSITOL KINASE"/>
    <property type="match status" value="1"/>
</dbReference>
<dbReference type="Proteomes" id="UP000663832">
    <property type="component" value="Unassembled WGS sequence"/>
</dbReference>
<dbReference type="GO" id="GO:0016020">
    <property type="term" value="C:membrane"/>
    <property type="evidence" value="ECO:0007669"/>
    <property type="project" value="TreeGrafter"/>
</dbReference>
<dbReference type="InterPro" id="IPR011009">
    <property type="entry name" value="Kinase-like_dom_sf"/>
</dbReference>
<feature type="region of interest" description="Disordered" evidence="3">
    <location>
        <begin position="1"/>
        <end position="25"/>
    </location>
</feature>
<reference evidence="5" key="1">
    <citation type="submission" date="2021-02" db="EMBL/GenBank/DDBJ databases">
        <authorList>
            <person name="Nowell W R."/>
        </authorList>
    </citation>
    <scope>NUCLEOTIDE SEQUENCE</scope>
</reference>
<dbReference type="InterPro" id="IPR015433">
    <property type="entry name" value="PI3/4_kinase"/>
</dbReference>
<sequence length="411" mass="46914">MSNMPDLGINVPIHNTDENEDDDDESTNIVNVHDPFFLWGIFEHKDRALIRAISILSDADCSRLYWSCHYHKHNRVCQYVLDNNAPVCIARDAIEKISIMAKAADSKSLDLSEIPVPFLLPTSPQFIVTELRDGSIIPSKGKPLKFTVLDREGNTKVCIYKHGDELLQDAMCVAVMKEMNAIFKEENVDAEVVLYEVLPVDKSEGLIECVENAHPFLEFKKTASDNKDAISSSDALKTFIEKSPERKGNLFRTFLGFVVSGIVLQLSDRHDDNIMITEDGKILHIDFGCAFGQQTKLERLLGIFMDIPHSPFSEDVFIAMIGHESDNEIITQLWQTIKEHIWACFNAIRLHKNRFKPLGEEKFKQLYDTLMVGLNDNDARDALYIELEKCYNNRFNSARAFYYKIQQNIVS</sequence>
<dbReference type="EMBL" id="CAJNOM010000086">
    <property type="protein sequence ID" value="CAF1014531.1"/>
    <property type="molecule type" value="Genomic_DNA"/>
</dbReference>
<dbReference type="Pfam" id="PF00454">
    <property type="entry name" value="PI3_PI4_kinase"/>
    <property type="match status" value="1"/>
</dbReference>
<dbReference type="SMART" id="SM00146">
    <property type="entry name" value="PI3Kc"/>
    <property type="match status" value="1"/>
</dbReference>